<dbReference type="InterPro" id="IPR015421">
    <property type="entry name" value="PyrdxlP-dep_Trfase_major"/>
</dbReference>
<comment type="cofactor">
    <cofactor evidence="1 4">
        <name>pyridoxal 5'-phosphate</name>
        <dbReference type="ChEBI" id="CHEBI:597326"/>
    </cofactor>
</comment>
<dbReference type="InterPro" id="IPR049943">
    <property type="entry name" value="Ser_HO-MeTrfase-like"/>
</dbReference>
<proteinExistence type="inferred from homology"/>
<comment type="catalytic activity">
    <reaction evidence="4">
        <text>(6R)-5,10-methylene-5,6,7,8-tetrahydrofolate + glycine + H2O = (6S)-5,6,7,8-tetrahydrofolate + L-serine</text>
        <dbReference type="Rhea" id="RHEA:15481"/>
        <dbReference type="ChEBI" id="CHEBI:15377"/>
        <dbReference type="ChEBI" id="CHEBI:15636"/>
        <dbReference type="ChEBI" id="CHEBI:33384"/>
        <dbReference type="ChEBI" id="CHEBI:57305"/>
        <dbReference type="ChEBI" id="CHEBI:57453"/>
        <dbReference type="EC" id="2.1.2.1"/>
    </reaction>
</comment>
<dbReference type="RefSeq" id="WP_201373064.1">
    <property type="nucleotide sequence ID" value="NZ_BNJG01000002.1"/>
</dbReference>
<accession>A0ABQ3UW78</accession>
<comment type="caution">
    <text evidence="6">The sequence shown here is derived from an EMBL/GenBank/DDBJ whole genome shotgun (WGS) entry which is preliminary data.</text>
</comment>
<comment type="function">
    <text evidence="4">Catalyzes the reversible interconversion of serine and glycine with tetrahydrofolate (THF) serving as the one-carbon carrier. This reaction serves as the major source of one-carbon groups required for the biosynthesis of purines, thymidylate, methionine, and other important biomolecules.</text>
</comment>
<dbReference type="PANTHER" id="PTHR11680">
    <property type="entry name" value="SERINE HYDROXYMETHYLTRANSFERASE"/>
    <property type="match status" value="1"/>
</dbReference>
<dbReference type="PANTHER" id="PTHR11680:SF35">
    <property type="entry name" value="SERINE HYDROXYMETHYLTRANSFERASE 1"/>
    <property type="match status" value="1"/>
</dbReference>
<dbReference type="EC" id="2.1.2.1" evidence="4"/>
<keyword evidence="4" id="KW-0963">Cytoplasm</keyword>
<dbReference type="PIRSF" id="PIRSF000412">
    <property type="entry name" value="SHMT"/>
    <property type="match status" value="1"/>
</dbReference>
<dbReference type="InterPro" id="IPR039429">
    <property type="entry name" value="SHMT-like_dom"/>
</dbReference>
<feature type="modified residue" description="N6-(pyridoxal phosphate)lysine" evidence="4">
    <location>
        <position position="238"/>
    </location>
</feature>
<evidence type="ECO:0000313" key="6">
    <source>
        <dbReference type="EMBL" id="GHO56590.1"/>
    </source>
</evidence>
<dbReference type="InterPro" id="IPR015424">
    <property type="entry name" value="PyrdxlP-dep_Trfase"/>
</dbReference>
<reference evidence="6 7" key="1">
    <citation type="journal article" date="2021" name="Int. J. Syst. Evol. Microbiol.">
        <title>Reticulibacter mediterranei gen. nov., sp. nov., within the new family Reticulibacteraceae fam. nov., and Ktedonospora formicarum gen. nov., sp. nov., Ktedonobacter robiniae sp. nov., Dictyobacter formicarum sp. nov. and Dictyobacter arantiisoli sp. nov., belonging to the class Ktedonobacteria.</title>
        <authorList>
            <person name="Yabe S."/>
            <person name="Zheng Y."/>
            <person name="Wang C.M."/>
            <person name="Sakai Y."/>
            <person name="Abe K."/>
            <person name="Yokota A."/>
            <person name="Donadio S."/>
            <person name="Cavaletti L."/>
            <person name="Monciardini P."/>
        </authorList>
    </citation>
    <scope>NUCLEOTIDE SEQUENCE [LARGE SCALE GENOMIC DNA]</scope>
    <source>
        <strain evidence="6 7">SOSP1-30</strain>
    </source>
</reference>
<name>A0ABQ3UW78_9CHLR</name>
<keyword evidence="4" id="KW-0554">One-carbon metabolism</keyword>
<dbReference type="EMBL" id="BNJG01000002">
    <property type="protein sequence ID" value="GHO56590.1"/>
    <property type="molecule type" value="Genomic_DNA"/>
</dbReference>
<feature type="binding site" evidence="4">
    <location>
        <begin position="134"/>
        <end position="136"/>
    </location>
    <ligand>
        <name>(6S)-5,6,7,8-tetrahydrofolate</name>
        <dbReference type="ChEBI" id="CHEBI:57453"/>
    </ligand>
</feature>
<evidence type="ECO:0000259" key="5">
    <source>
        <dbReference type="Pfam" id="PF00464"/>
    </source>
</evidence>
<comment type="similarity">
    <text evidence="2 4">Belongs to the SHMT family.</text>
</comment>
<evidence type="ECO:0000256" key="1">
    <source>
        <dbReference type="ARBA" id="ARBA00001933"/>
    </source>
</evidence>
<comment type="subcellular location">
    <subcellularLocation>
        <location evidence="4">Cytoplasm</location>
    </subcellularLocation>
</comment>
<sequence length="446" mass="48606">MHKDMLADFLLKGTSLLKEEDPELERLLVQEHQRQLNTLTLVAASSIAHPSIFACLGSSIGNLTTEGYPARRFHGGCEVADEIERLAIERAKVAFGACYANVQPHSGTSANQIVIGSLLKPGERIMGLGLNSGGHLSHGSRASLTGQWFDVVEYHVNEESLLDYDEVWRLACQTRPKLIVAGASAYPRSIDFARFRAIADEVGAYLLADVSHIAGLVVAGEHQSPINEAHFTTTSTYKQLYGPRGGLILMGRDSEQLSSDGRSTLAERLQKATFPFFQGTPSLNVIAAKARALEMVVSPKFKLLTYHVVENARALAGELQARGYDVLTGGTDNHMVILNIASNGLTGIIAERALEECGIVVNKNRIPGDTRSALITSGLRLGTNSVAMRGMGVKEMRMCAELVDRVLSSISVRNERQYILPEDVKLEVREKVEELCSSFAIPGYEE</sequence>
<evidence type="ECO:0000256" key="4">
    <source>
        <dbReference type="HAMAP-Rule" id="MF_00051"/>
    </source>
</evidence>
<dbReference type="CDD" id="cd00378">
    <property type="entry name" value="SHMT"/>
    <property type="match status" value="1"/>
</dbReference>
<dbReference type="Pfam" id="PF00464">
    <property type="entry name" value="SHMT"/>
    <property type="match status" value="1"/>
</dbReference>
<dbReference type="InterPro" id="IPR001085">
    <property type="entry name" value="Ser_HO-MeTrfase"/>
</dbReference>
<comment type="subunit">
    <text evidence="4">Homodimer.</text>
</comment>
<keyword evidence="7" id="KW-1185">Reference proteome</keyword>
<evidence type="ECO:0000256" key="2">
    <source>
        <dbReference type="ARBA" id="ARBA00006376"/>
    </source>
</evidence>
<dbReference type="HAMAP" id="MF_00051">
    <property type="entry name" value="SHMT"/>
    <property type="match status" value="1"/>
</dbReference>
<comment type="pathway">
    <text evidence="4">One-carbon metabolism; tetrahydrofolate interconversion.</text>
</comment>
<feature type="domain" description="Serine hydroxymethyltransferase-like" evidence="5">
    <location>
        <begin position="17"/>
        <end position="402"/>
    </location>
</feature>
<dbReference type="SUPFAM" id="SSF53383">
    <property type="entry name" value="PLP-dependent transferases"/>
    <property type="match status" value="1"/>
</dbReference>
<protein>
    <recommendedName>
        <fullName evidence="4">Probable serine hydroxymethyltransferase</fullName>
        <shortName evidence="4">SHMT</shortName>
        <shortName evidence="4">Serine methylase</shortName>
        <ecNumber evidence="4">2.1.2.1</ecNumber>
    </recommendedName>
</protein>
<evidence type="ECO:0000313" key="7">
    <source>
        <dbReference type="Proteomes" id="UP000654345"/>
    </source>
</evidence>
<dbReference type="Gene3D" id="3.40.640.10">
    <property type="entry name" value="Type I PLP-dependent aspartate aminotransferase-like (Major domain)"/>
    <property type="match status" value="1"/>
</dbReference>
<keyword evidence="3 4" id="KW-0663">Pyridoxal phosphate</keyword>
<comment type="caution">
    <text evidence="4">Lacks conserved residue(s) required for the propagation of feature annotation.</text>
</comment>
<gene>
    <name evidence="6" type="primary">glyA_1</name>
    <name evidence="4" type="synonym">glyA</name>
    <name evidence="6" type="ORF">KSB_50650</name>
</gene>
<dbReference type="InterPro" id="IPR015422">
    <property type="entry name" value="PyrdxlP-dep_Trfase_small"/>
</dbReference>
<dbReference type="Gene3D" id="3.90.1150.10">
    <property type="entry name" value="Aspartate Aminotransferase, domain 1"/>
    <property type="match status" value="1"/>
</dbReference>
<keyword evidence="4" id="KW-0808">Transferase</keyword>
<evidence type="ECO:0000256" key="3">
    <source>
        <dbReference type="ARBA" id="ARBA00022898"/>
    </source>
</evidence>
<organism evidence="6 7">
    <name type="scientific">Ktedonobacter robiniae</name>
    <dbReference type="NCBI Taxonomy" id="2778365"/>
    <lineage>
        <taxon>Bacteria</taxon>
        <taxon>Bacillati</taxon>
        <taxon>Chloroflexota</taxon>
        <taxon>Ktedonobacteria</taxon>
        <taxon>Ktedonobacterales</taxon>
        <taxon>Ktedonobacteraceae</taxon>
        <taxon>Ktedonobacter</taxon>
    </lineage>
</organism>
<dbReference type="Proteomes" id="UP000654345">
    <property type="component" value="Unassembled WGS sequence"/>
</dbReference>
<dbReference type="NCBIfam" id="NF000586">
    <property type="entry name" value="PRK00011.1"/>
    <property type="match status" value="1"/>
</dbReference>
<feature type="binding site" evidence="4">
    <location>
        <position position="130"/>
    </location>
    <ligand>
        <name>(6S)-5,6,7,8-tetrahydrofolate</name>
        <dbReference type="ChEBI" id="CHEBI:57453"/>
    </ligand>
</feature>